<protein>
    <submittedName>
        <fullName evidence="2">NAD(P)H-dependent FMN reductase</fullName>
    </submittedName>
</protein>
<dbReference type="InterPro" id="IPR005025">
    <property type="entry name" value="FMN_Rdtase-like_dom"/>
</dbReference>
<dbReference type="Proteomes" id="UP000198951">
    <property type="component" value="Unassembled WGS sequence"/>
</dbReference>
<dbReference type="OrthoDB" id="5767802at2"/>
<reference evidence="3" key="1">
    <citation type="submission" date="2016-10" db="EMBL/GenBank/DDBJ databases">
        <authorList>
            <person name="Varghese N."/>
            <person name="Submissions S."/>
        </authorList>
    </citation>
    <scope>NUCLEOTIDE SEQUENCE [LARGE SCALE GENOMIC DNA]</scope>
    <source>
        <strain evidence="3">DSM 22376</strain>
    </source>
</reference>
<keyword evidence="3" id="KW-1185">Reference proteome</keyword>
<dbReference type="AlphaFoldDB" id="A0A1H3WXD4"/>
<dbReference type="Gene3D" id="3.40.50.360">
    <property type="match status" value="1"/>
</dbReference>
<dbReference type="GO" id="GO:0005829">
    <property type="term" value="C:cytosol"/>
    <property type="evidence" value="ECO:0007669"/>
    <property type="project" value="TreeGrafter"/>
</dbReference>
<proteinExistence type="predicted"/>
<organism evidence="2 3">
    <name type="scientific">Flavobacterium gillisiae</name>
    <dbReference type="NCBI Taxonomy" id="150146"/>
    <lineage>
        <taxon>Bacteria</taxon>
        <taxon>Pseudomonadati</taxon>
        <taxon>Bacteroidota</taxon>
        <taxon>Flavobacteriia</taxon>
        <taxon>Flavobacteriales</taxon>
        <taxon>Flavobacteriaceae</taxon>
        <taxon>Flavobacterium</taxon>
    </lineage>
</organism>
<evidence type="ECO:0000313" key="3">
    <source>
        <dbReference type="Proteomes" id="UP000198951"/>
    </source>
</evidence>
<dbReference type="STRING" id="150146.SAMN05443667_101288"/>
<dbReference type="PANTHER" id="PTHR30543">
    <property type="entry name" value="CHROMATE REDUCTASE"/>
    <property type="match status" value="1"/>
</dbReference>
<feature type="domain" description="NADPH-dependent FMN reductase-like" evidence="1">
    <location>
        <begin position="3"/>
        <end position="146"/>
    </location>
</feature>
<evidence type="ECO:0000259" key="1">
    <source>
        <dbReference type="Pfam" id="PF03358"/>
    </source>
</evidence>
<dbReference type="GO" id="GO:0010181">
    <property type="term" value="F:FMN binding"/>
    <property type="evidence" value="ECO:0007669"/>
    <property type="project" value="TreeGrafter"/>
</dbReference>
<dbReference type="InterPro" id="IPR050712">
    <property type="entry name" value="NAD(P)H-dep_reductase"/>
</dbReference>
<dbReference type="PANTHER" id="PTHR30543:SF21">
    <property type="entry name" value="NAD(P)H-DEPENDENT FMN REDUCTASE LOT6"/>
    <property type="match status" value="1"/>
</dbReference>
<accession>A0A1H3WXD4</accession>
<dbReference type="Pfam" id="PF03358">
    <property type="entry name" value="FMN_red"/>
    <property type="match status" value="1"/>
</dbReference>
<dbReference type="SUPFAM" id="SSF52218">
    <property type="entry name" value="Flavoproteins"/>
    <property type="match status" value="1"/>
</dbReference>
<dbReference type="EMBL" id="FNRD01000001">
    <property type="protein sequence ID" value="SDZ91837.1"/>
    <property type="molecule type" value="Genomic_DNA"/>
</dbReference>
<evidence type="ECO:0000313" key="2">
    <source>
        <dbReference type="EMBL" id="SDZ91837.1"/>
    </source>
</evidence>
<gene>
    <name evidence="2" type="ORF">SAMN05443667_101288</name>
</gene>
<dbReference type="RefSeq" id="WP_091083662.1">
    <property type="nucleotide sequence ID" value="NZ_FNRD01000001.1"/>
</dbReference>
<dbReference type="GO" id="GO:0016491">
    <property type="term" value="F:oxidoreductase activity"/>
    <property type="evidence" value="ECO:0007669"/>
    <property type="project" value="InterPro"/>
</dbReference>
<dbReference type="InterPro" id="IPR029039">
    <property type="entry name" value="Flavoprotein-like_sf"/>
</dbReference>
<name>A0A1H3WXD4_9FLAO</name>
<sequence>MKKIIAFGASSSKDSINKQLATYASGQFENASVEVLDLNDYEMPIFSTDKETATGIPALATDFYAKLGTADLLVISFAEHNGAYSTAFKNIFDWTSRIHAKTFQEKQTLILATSPGPRGGSSVLEIAKNRFPFQGAVIKGSFSLPSFNENFDAKNGIINTDLNNQLLEIINSIEL</sequence>